<evidence type="ECO:0000313" key="2">
    <source>
        <dbReference type="Proteomes" id="UP000296049"/>
    </source>
</evidence>
<dbReference type="EMBL" id="KB743477">
    <property type="protein sequence ID" value="EOA98504.1"/>
    <property type="molecule type" value="Genomic_DNA"/>
</dbReference>
<reference evidence="2" key="1">
    <citation type="journal article" date="2013" name="Nat. Genet.">
        <title>The duck genome and transcriptome provide insight into an avian influenza virus reservoir species.</title>
        <authorList>
            <person name="Huang Y."/>
            <person name="Li Y."/>
            <person name="Burt D.W."/>
            <person name="Chen H."/>
            <person name="Zhang Y."/>
            <person name="Qian W."/>
            <person name="Kim H."/>
            <person name="Gan S."/>
            <person name="Zhao Y."/>
            <person name="Li J."/>
            <person name="Yi K."/>
            <person name="Feng H."/>
            <person name="Zhu P."/>
            <person name="Li B."/>
            <person name="Liu Q."/>
            <person name="Fairley S."/>
            <person name="Magor K.E."/>
            <person name="Du Z."/>
            <person name="Hu X."/>
            <person name="Goodman L."/>
            <person name="Tafer H."/>
            <person name="Vignal A."/>
            <person name="Lee T."/>
            <person name="Kim K.W."/>
            <person name="Sheng Z."/>
            <person name="An Y."/>
            <person name="Searle S."/>
            <person name="Herrero J."/>
            <person name="Groenen M.A."/>
            <person name="Crooijmans R.P."/>
            <person name="Faraut T."/>
            <person name="Cai Q."/>
            <person name="Webster R.G."/>
            <person name="Aldridge J.R."/>
            <person name="Warren W.C."/>
            <person name="Bartschat S."/>
            <person name="Kehr S."/>
            <person name="Marz M."/>
            <person name="Stadler P.F."/>
            <person name="Smith J."/>
            <person name="Kraus R.H."/>
            <person name="Zhao Y."/>
            <person name="Ren L."/>
            <person name="Fei J."/>
            <person name="Morisson M."/>
            <person name="Kaiser P."/>
            <person name="Griffin D.K."/>
            <person name="Rao M."/>
            <person name="Pitel F."/>
            <person name="Wang J."/>
            <person name="Li N."/>
        </authorList>
    </citation>
    <scope>NUCLEOTIDE SEQUENCE [LARGE SCALE GENOMIC DNA]</scope>
</reference>
<name>R0LAM1_ANAPL</name>
<organism evidence="1 2">
    <name type="scientific">Anas platyrhynchos</name>
    <name type="common">Mallard</name>
    <name type="synonym">Anas boschas</name>
    <dbReference type="NCBI Taxonomy" id="8839"/>
    <lineage>
        <taxon>Eukaryota</taxon>
        <taxon>Metazoa</taxon>
        <taxon>Chordata</taxon>
        <taxon>Craniata</taxon>
        <taxon>Vertebrata</taxon>
        <taxon>Euteleostomi</taxon>
        <taxon>Archelosauria</taxon>
        <taxon>Archosauria</taxon>
        <taxon>Dinosauria</taxon>
        <taxon>Saurischia</taxon>
        <taxon>Theropoda</taxon>
        <taxon>Coelurosauria</taxon>
        <taxon>Aves</taxon>
        <taxon>Neognathae</taxon>
        <taxon>Galloanserae</taxon>
        <taxon>Anseriformes</taxon>
        <taxon>Anatidae</taxon>
        <taxon>Anatinae</taxon>
        <taxon>Anas</taxon>
    </lineage>
</organism>
<protein>
    <submittedName>
        <fullName evidence="1">Uncharacterized protein</fullName>
    </submittedName>
</protein>
<dbReference type="Proteomes" id="UP000296049">
    <property type="component" value="Unassembled WGS sequence"/>
</dbReference>
<gene>
    <name evidence="1" type="ORF">Anapl_11441</name>
</gene>
<keyword evidence="2" id="KW-1185">Reference proteome</keyword>
<accession>R0LAM1</accession>
<proteinExistence type="predicted"/>
<dbReference type="AlphaFoldDB" id="R0LAM1"/>
<evidence type="ECO:0000313" key="1">
    <source>
        <dbReference type="EMBL" id="EOA98504.1"/>
    </source>
</evidence>
<sequence length="140" mass="15455">MPGFLCQNLRVYTASELCDASPFPKAPRREALPSPRHGQLLVLVLRGWGRAEPLEARPCSCMEALACWLCVTFSSAKCVQRAKERCEGRCCPPAAILQPPQRAFGAPWGASGQGREQHDMEACAYLEAHEQFQLQSHAES</sequence>